<name>A0A3P6UNP0_DIBLA</name>
<evidence type="ECO:0000313" key="3">
    <source>
        <dbReference type="EMBL" id="VDK80918.1"/>
    </source>
</evidence>
<dbReference type="AlphaFoldDB" id="A0A3P6UNP0"/>
<proteinExistence type="predicted"/>
<reference evidence="3 4" key="1">
    <citation type="submission" date="2018-11" db="EMBL/GenBank/DDBJ databases">
        <authorList>
            <consortium name="Pathogen Informatics"/>
        </authorList>
    </citation>
    <scope>NUCLEOTIDE SEQUENCE [LARGE SCALE GENOMIC DNA]</scope>
</reference>
<organism evidence="3 4">
    <name type="scientific">Dibothriocephalus latus</name>
    <name type="common">Fish tapeworm</name>
    <name type="synonym">Diphyllobothrium latum</name>
    <dbReference type="NCBI Taxonomy" id="60516"/>
    <lineage>
        <taxon>Eukaryota</taxon>
        <taxon>Metazoa</taxon>
        <taxon>Spiralia</taxon>
        <taxon>Lophotrochozoa</taxon>
        <taxon>Platyhelminthes</taxon>
        <taxon>Cestoda</taxon>
        <taxon>Eucestoda</taxon>
        <taxon>Diphyllobothriidea</taxon>
        <taxon>Diphyllobothriidae</taxon>
        <taxon>Dibothriocephalus</taxon>
    </lineage>
</organism>
<dbReference type="OrthoDB" id="1879at2759"/>
<keyword evidence="4" id="KW-1185">Reference proteome</keyword>
<feature type="domain" description="RNA helicase aquarius N-terminal" evidence="1">
    <location>
        <begin position="16"/>
        <end position="402"/>
    </location>
</feature>
<dbReference type="EMBL" id="UYRU01043236">
    <property type="protein sequence ID" value="VDK80918.1"/>
    <property type="molecule type" value="Genomic_DNA"/>
</dbReference>
<feature type="domain" description="RNA helicase aquarius beta-barrel" evidence="2">
    <location>
        <begin position="505"/>
        <end position="536"/>
    </location>
</feature>
<dbReference type="Pfam" id="PF21143">
    <property type="entry name" value="Aquarius_N_2nd"/>
    <property type="match status" value="1"/>
</dbReference>
<accession>A0A3P6UNP0</accession>
<evidence type="ECO:0000259" key="1">
    <source>
        <dbReference type="Pfam" id="PF16399"/>
    </source>
</evidence>
<protein>
    <submittedName>
        <fullName evidence="3">Uncharacterized protein</fullName>
    </submittedName>
</protein>
<gene>
    <name evidence="3" type="ORF">DILT_LOCUS3163</name>
</gene>
<dbReference type="InterPro" id="IPR048966">
    <property type="entry name" value="Aquarius_b-barrel"/>
</dbReference>
<sequence length="622" mass="72095">MTEVSAAFDYASQGRVAQLARTYWLPSSDSTGQTKKPFKPDLLERIYLEDLISFGFSHRRCMTLELSQYLEAYLWPNFNKFSSRAHVISICAMVNEKARERVPIWQCFLDLPSNFDVLIDRILRILVDEPLQLETGAAISNEVLKKRLAEHIVLITFLSHCFTNLAEVGVLRQALKDMYCLAVWRHLQPARLEKELEAVPRYRKLLHKLEKRAAALTDPQEADRLVTERSFVARFIDRFLQIVEQHPKDAGEIDPLLAHYLQRCLLLLIDLSSMLLTRRFLIVLIDDRQTVIRCQTCRLYKENKEGCLFSELVDVFAFYALFQVDKTTGEAVDAIELDRRHCAQLNQLRLEVFALKREDFYRDFAVSNPAACETKEKLSEFFHKLHVDELRDLAARFAFLPPKEEDVSEPASKRTKSNDAPLLAHQPAFPDYIFEKEMLIKANLLWNENLVPTEFCSGEECLALPKLGLQFLTLQDYLVRNFTLFRLESTFEVRQDLEDAITRMKPWSGEQNQVVFDGWSRMALPIQAFNIIEVVKVERLSGGQVLERGHKSLFREVIHHKFMKGQMYNPRKPFLSQIGIVAVRGCEIEGQVDKAGKLIPDEERFGIVPAKSKRHRHFLFLN</sequence>
<dbReference type="InterPro" id="IPR032174">
    <property type="entry name" value="Aquarius_N"/>
</dbReference>
<dbReference type="Proteomes" id="UP000281553">
    <property type="component" value="Unassembled WGS sequence"/>
</dbReference>
<dbReference type="Pfam" id="PF16399">
    <property type="entry name" value="Aquarius_N_1st"/>
    <property type="match status" value="1"/>
</dbReference>
<evidence type="ECO:0000313" key="4">
    <source>
        <dbReference type="Proteomes" id="UP000281553"/>
    </source>
</evidence>
<evidence type="ECO:0000259" key="2">
    <source>
        <dbReference type="Pfam" id="PF21143"/>
    </source>
</evidence>